<reference evidence="2 3" key="1">
    <citation type="journal article" date="2014" name="PLoS Genet.">
        <title>Phylogenetically driven sequencing of extremely halophilic archaea reveals strategies for static and dynamic osmo-response.</title>
        <authorList>
            <person name="Becker E.A."/>
            <person name="Seitzer P.M."/>
            <person name="Tritt A."/>
            <person name="Larsen D."/>
            <person name="Krusor M."/>
            <person name="Yao A.I."/>
            <person name="Wu D."/>
            <person name="Madern D."/>
            <person name="Eisen J.A."/>
            <person name="Darling A.E."/>
            <person name="Facciotti M.T."/>
        </authorList>
    </citation>
    <scope>NUCLEOTIDE SEQUENCE [LARGE SCALE GENOMIC DNA]</scope>
    <source>
        <strain evidence="2 3">GA33</strain>
    </source>
</reference>
<dbReference type="Gene3D" id="2.60.40.10">
    <property type="entry name" value="Immunoglobulins"/>
    <property type="match status" value="2"/>
</dbReference>
<accession>L9VXY9</accession>
<evidence type="ECO:0000313" key="3">
    <source>
        <dbReference type="Proteomes" id="UP000011599"/>
    </source>
</evidence>
<keyword evidence="1" id="KW-1133">Transmembrane helix</keyword>
<dbReference type="AlphaFoldDB" id="L9VXY9"/>
<keyword evidence="1" id="KW-0812">Transmembrane</keyword>
<keyword evidence="1" id="KW-0472">Membrane</keyword>
<dbReference type="RefSeq" id="WP_006089589.1">
    <property type="nucleotide sequence ID" value="NZ_AOHW01000026.1"/>
</dbReference>
<evidence type="ECO:0000313" key="2">
    <source>
        <dbReference type="EMBL" id="ELY41891.1"/>
    </source>
</evidence>
<dbReference type="OrthoDB" id="271491at2157"/>
<comment type="caution">
    <text evidence="2">The sequence shown here is derived from an EMBL/GenBank/DDBJ whole genome shotgun (WGS) entry which is preliminary data.</text>
</comment>
<organism evidence="2 3">
    <name type="scientific">Natronorubrum tibetense GA33</name>
    <dbReference type="NCBI Taxonomy" id="1114856"/>
    <lineage>
        <taxon>Archaea</taxon>
        <taxon>Methanobacteriati</taxon>
        <taxon>Methanobacteriota</taxon>
        <taxon>Stenosarchaea group</taxon>
        <taxon>Halobacteria</taxon>
        <taxon>Halobacteriales</taxon>
        <taxon>Natrialbaceae</taxon>
        <taxon>Natronorubrum</taxon>
    </lineage>
</organism>
<feature type="transmembrane region" description="Helical" evidence="1">
    <location>
        <begin position="348"/>
        <end position="371"/>
    </location>
</feature>
<dbReference type="eggNOG" id="arCOG07560">
    <property type="taxonomic scope" value="Archaea"/>
</dbReference>
<dbReference type="InterPro" id="IPR013783">
    <property type="entry name" value="Ig-like_fold"/>
</dbReference>
<keyword evidence="3" id="KW-1185">Reference proteome</keyword>
<gene>
    <name evidence="2" type="ORF">C496_08851</name>
</gene>
<evidence type="ECO:0000256" key="1">
    <source>
        <dbReference type="SAM" id="Phobius"/>
    </source>
</evidence>
<evidence type="ECO:0008006" key="4">
    <source>
        <dbReference type="Google" id="ProtNLM"/>
    </source>
</evidence>
<proteinExistence type="predicted"/>
<sequence>MVSTKILLTAAAACFLLALAVPTVAITVGEDTASDDVVLEPTSQYASLDDNDELQLDLEKLNNQAHTTFDDVFSVTVNDNAVERVWIENDIRGLEFYQNGDQSDVLAESTPLEPSAGKTTNVGVSVDTTESYEETETFTVHVEYEDEEVENEEHPEGVELTSFEVDPTTVETGENVTANATYENVGQTTEETTAQLTVDGTVVDTKTLEIEPGENESAVFERQMQWPGTYEVGVGKGASETVTVEGPPIDVLEASVTTTDITAGDRATIEATVSNPTEQRVQRTLELAVDGIVVDTRTVSIAPNGETTVTFERQFDDAETYDIAISGVEAGSVTVAERETITIRDRELSAAATAALAPPMAMGFLFLGIAANRRWVFVPMR</sequence>
<name>L9VXY9_9EURY</name>
<dbReference type="STRING" id="1114856.GCA_000383975_02193"/>
<dbReference type="PATRIC" id="fig|1114856.3.peg.1849"/>
<dbReference type="EMBL" id="AOHW01000026">
    <property type="protein sequence ID" value="ELY41891.1"/>
    <property type="molecule type" value="Genomic_DNA"/>
</dbReference>
<protein>
    <recommendedName>
        <fullName evidence="4">CARDB domain-containing protein</fullName>
    </recommendedName>
</protein>
<dbReference type="Proteomes" id="UP000011599">
    <property type="component" value="Unassembled WGS sequence"/>
</dbReference>